<accession>A0A4V3C124</accession>
<evidence type="ECO:0000313" key="1">
    <source>
        <dbReference type="EMBL" id="TDO12689.1"/>
    </source>
</evidence>
<comment type="caution">
    <text evidence="1">The sequence shown here is derived from an EMBL/GenBank/DDBJ whole genome shotgun (WGS) entry which is preliminary data.</text>
</comment>
<dbReference type="AlphaFoldDB" id="A0A4V3C124"/>
<reference evidence="1 2" key="1">
    <citation type="submission" date="2019-03" db="EMBL/GenBank/DDBJ databases">
        <title>Freshwater and sediment microbial communities from various areas in North America, analyzing microbe dynamics in response to fracking.</title>
        <authorList>
            <person name="Lamendella R."/>
        </authorList>
    </citation>
    <scope>NUCLEOTIDE SEQUENCE [LARGE SCALE GENOMIC DNA]</scope>
    <source>
        <strain evidence="1 2">1_TX</strain>
    </source>
</reference>
<keyword evidence="2" id="KW-1185">Reference proteome</keyword>
<evidence type="ECO:0000313" key="2">
    <source>
        <dbReference type="Proteomes" id="UP000295150"/>
    </source>
</evidence>
<gene>
    <name evidence="1" type="ORF">DFO68_104202</name>
</gene>
<dbReference type="EMBL" id="SNWH01000004">
    <property type="protein sequence ID" value="TDO12689.1"/>
    <property type="molecule type" value="Genomic_DNA"/>
</dbReference>
<name>A0A4V3C124_9GAMM</name>
<organism evidence="1 2">
    <name type="scientific">Halomonas ventosae</name>
    <dbReference type="NCBI Taxonomy" id="229007"/>
    <lineage>
        <taxon>Bacteria</taxon>
        <taxon>Pseudomonadati</taxon>
        <taxon>Pseudomonadota</taxon>
        <taxon>Gammaproteobacteria</taxon>
        <taxon>Oceanospirillales</taxon>
        <taxon>Halomonadaceae</taxon>
        <taxon>Halomonas</taxon>
    </lineage>
</organism>
<sequence length="52" mass="6168">MIFHEDTCENIPTIFHLFNKFKLSIQEINQLHPVRDWLSPMLINNQASVKCL</sequence>
<dbReference type="Proteomes" id="UP000295150">
    <property type="component" value="Unassembled WGS sequence"/>
</dbReference>
<proteinExistence type="predicted"/>
<protein>
    <submittedName>
        <fullName evidence="1">Uncharacterized protein</fullName>
    </submittedName>
</protein>